<evidence type="ECO:0000256" key="1">
    <source>
        <dbReference type="ARBA" id="ARBA00022741"/>
    </source>
</evidence>
<sequence>MKRKVKEEEEMEVDEEENEEIKEEDEENGVEKDENNEEAMPDSSSTVAPEDRDVFKVLGKQEMKNLEALKITSSWVQNATTFSATIDASTSESLSSIEIPSFLQIPSTISSWFPVQNAVLPSLISQIQAPPPLRPRDVAIAAPTGSGKTIYSGHSDCRRVQGVITQLVTDALSMNAAQDWEDVSLFTPYLNDQALMYDFAECLAVQTFLRMTSLPFNVRQRPNVDFISPDGVIPLLKINKTLITGFNAIVDFVHKKGVTLTSHLTNDFDKEARLLASDPPNVIVATPARLAHHLTSEIPPPIDLSKLRFLIVDEADRMGKLMREEWMDLVEFLCGGMERVGCLNDILRQRRAPQKIL</sequence>
<dbReference type="GO" id="GO:0003723">
    <property type="term" value="F:RNA binding"/>
    <property type="evidence" value="ECO:0007669"/>
    <property type="project" value="UniProtKB-UniRule"/>
</dbReference>
<evidence type="ECO:0000313" key="7">
    <source>
        <dbReference type="Proteomes" id="UP000095282"/>
    </source>
</evidence>
<evidence type="ECO:0000256" key="3">
    <source>
        <dbReference type="ARBA" id="ARBA00022840"/>
    </source>
</evidence>
<dbReference type="InterPro" id="IPR012336">
    <property type="entry name" value="Thioredoxin-like_fold"/>
</dbReference>
<dbReference type="eggNOG" id="KOG3027">
    <property type="taxonomic scope" value="Eukaryota"/>
</dbReference>
<comment type="catalytic activity">
    <reaction evidence="4">
        <text>ATP + H2O = ADP + phosphate + H(+)</text>
        <dbReference type="Rhea" id="RHEA:13065"/>
        <dbReference type="ChEBI" id="CHEBI:15377"/>
        <dbReference type="ChEBI" id="CHEBI:15378"/>
        <dbReference type="ChEBI" id="CHEBI:30616"/>
        <dbReference type="ChEBI" id="CHEBI:43474"/>
        <dbReference type="ChEBI" id="CHEBI:456216"/>
        <dbReference type="EC" id="3.6.4.13"/>
    </reaction>
</comment>
<comment type="domain">
    <text evidence="4">The Q motif is unique to and characteristic of the DEAD box family of RNA helicases and controls ATP binding and hydrolysis.</text>
</comment>
<evidence type="ECO:0000259" key="6">
    <source>
        <dbReference type="PROSITE" id="PS51192"/>
    </source>
</evidence>
<comment type="similarity">
    <text evidence="4">Belongs to the DEAD box helicase family.</text>
</comment>
<dbReference type="InterPro" id="IPR027417">
    <property type="entry name" value="P-loop_NTPase"/>
</dbReference>
<keyword evidence="1 4" id="KW-0547">Nucleotide-binding</keyword>
<dbReference type="GO" id="GO:0003724">
    <property type="term" value="F:RNA helicase activity"/>
    <property type="evidence" value="ECO:0007669"/>
    <property type="project" value="UniProtKB-EC"/>
</dbReference>
<evidence type="ECO:0000256" key="4">
    <source>
        <dbReference type="RuleBase" id="RU365068"/>
    </source>
</evidence>
<dbReference type="WBParaSite" id="Csp11.Scaffold630.g17217.t3">
    <property type="protein sequence ID" value="Csp11.Scaffold630.g17217.t3"/>
    <property type="gene ID" value="Csp11.Scaffold630.g17217"/>
</dbReference>
<feature type="region of interest" description="Disordered" evidence="5">
    <location>
        <begin position="1"/>
        <end position="51"/>
    </location>
</feature>
<keyword evidence="2 4" id="KW-0378">Hydrolase</keyword>
<reference evidence="8" key="1">
    <citation type="submission" date="2016-11" db="UniProtKB">
        <authorList>
            <consortium name="WormBaseParasite"/>
        </authorList>
    </citation>
    <scope>IDENTIFICATION</scope>
</reference>
<dbReference type="eggNOG" id="KOG0350">
    <property type="taxonomic scope" value="Eukaryota"/>
</dbReference>
<dbReference type="PANTHER" id="PTHR24031">
    <property type="entry name" value="RNA HELICASE"/>
    <property type="match status" value="1"/>
</dbReference>
<keyword evidence="4" id="KW-0694">RNA-binding</keyword>
<keyword evidence="4" id="KW-0347">Helicase</keyword>
<dbReference type="GO" id="GO:0016787">
    <property type="term" value="F:hydrolase activity"/>
    <property type="evidence" value="ECO:0007669"/>
    <property type="project" value="UniProtKB-KW"/>
</dbReference>
<organism evidence="7 8">
    <name type="scientific">Caenorhabditis tropicalis</name>
    <dbReference type="NCBI Taxonomy" id="1561998"/>
    <lineage>
        <taxon>Eukaryota</taxon>
        <taxon>Metazoa</taxon>
        <taxon>Ecdysozoa</taxon>
        <taxon>Nematoda</taxon>
        <taxon>Chromadorea</taxon>
        <taxon>Rhabditida</taxon>
        <taxon>Rhabditina</taxon>
        <taxon>Rhabditomorpha</taxon>
        <taxon>Rhabditoidea</taxon>
        <taxon>Rhabditidae</taxon>
        <taxon>Peloderinae</taxon>
        <taxon>Caenorhabditis</taxon>
    </lineage>
</organism>
<dbReference type="Proteomes" id="UP000095282">
    <property type="component" value="Unplaced"/>
</dbReference>
<dbReference type="STRING" id="1561998.A0A1I7ULQ4"/>
<accession>A0A1I7ULQ4</accession>
<dbReference type="CDD" id="cd03079">
    <property type="entry name" value="GST_N_Metaxin2"/>
    <property type="match status" value="1"/>
</dbReference>
<dbReference type="SUPFAM" id="SSF52540">
    <property type="entry name" value="P-loop containing nucleoside triphosphate hydrolases"/>
    <property type="match status" value="1"/>
</dbReference>
<evidence type="ECO:0000256" key="5">
    <source>
        <dbReference type="SAM" id="MobiDB-lite"/>
    </source>
</evidence>
<feature type="domain" description="Helicase ATP-binding" evidence="6">
    <location>
        <begin position="129"/>
        <end position="357"/>
    </location>
</feature>
<dbReference type="AlphaFoldDB" id="A0A1I7ULQ4"/>
<dbReference type="PROSITE" id="PS51192">
    <property type="entry name" value="HELICASE_ATP_BIND_1"/>
    <property type="match status" value="1"/>
</dbReference>
<evidence type="ECO:0000256" key="2">
    <source>
        <dbReference type="ARBA" id="ARBA00022801"/>
    </source>
</evidence>
<evidence type="ECO:0000313" key="8">
    <source>
        <dbReference type="WBParaSite" id="Csp11.Scaffold630.g17217.t3"/>
    </source>
</evidence>
<dbReference type="Gene3D" id="3.40.50.300">
    <property type="entry name" value="P-loop containing nucleotide triphosphate hydrolases"/>
    <property type="match status" value="2"/>
</dbReference>
<keyword evidence="7" id="KW-1185">Reference proteome</keyword>
<dbReference type="SMART" id="SM00487">
    <property type="entry name" value="DEXDc"/>
    <property type="match status" value="1"/>
</dbReference>
<dbReference type="GO" id="GO:0005524">
    <property type="term" value="F:ATP binding"/>
    <property type="evidence" value="ECO:0007669"/>
    <property type="project" value="UniProtKB-UniRule"/>
</dbReference>
<dbReference type="Pfam" id="PF17172">
    <property type="entry name" value="GST_N_4"/>
    <property type="match status" value="1"/>
</dbReference>
<name>A0A1I7ULQ4_9PELO</name>
<comment type="function">
    <text evidence="4">RNA helicase.</text>
</comment>
<proteinExistence type="inferred from homology"/>
<dbReference type="EC" id="3.6.4.13" evidence="4"/>
<protein>
    <recommendedName>
        <fullName evidence="4">ATP-dependent RNA helicase</fullName>
        <ecNumber evidence="4">3.6.4.13</ecNumber>
    </recommendedName>
</protein>
<feature type="compositionally biased region" description="Acidic residues" evidence="5">
    <location>
        <begin position="8"/>
        <end position="40"/>
    </location>
</feature>
<dbReference type="InterPro" id="IPR014001">
    <property type="entry name" value="Helicase_ATP-bd"/>
</dbReference>
<keyword evidence="3 4" id="KW-0067">ATP-binding</keyword>